<reference evidence="2 4" key="4">
    <citation type="journal article" date="2003" name="Mol. Microbiol.">
        <title>An integrated analysis of the genome of the hyperthermophilic archaeon Pyrococcus abyssi.</title>
        <authorList>
            <person name="Cohen G."/>
            <person name="Barbe V."/>
            <person name="Flament D."/>
            <person name="Galperin M."/>
            <person name="Heilig R."/>
            <person name="Ripp R."/>
            <person name="Lecompte O."/>
            <person name="Prieur D."/>
            <person name="Poch O."/>
            <person name="Quellerou J."/>
            <person name="Thierry J.C."/>
            <person name="Van der Oost J."/>
            <person name="Weissenbach J."/>
            <person name="Zivanovic Y."/>
            <person name="Forterre P."/>
        </authorList>
    </citation>
    <scope>NUCLEOTIDE SEQUENCE [LARGE SCALE GENOMIC DNA]</scope>
    <source>
        <strain evidence="4">GE5 / Orsay</strain>
        <strain evidence="2">Orsay</strain>
    </source>
</reference>
<dbReference type="eggNOG" id="arCOG02487">
    <property type="taxonomic scope" value="Archaea"/>
</dbReference>
<dbReference type="AlphaFoldDB" id="Q9UYA4"/>
<dbReference type="HOGENOM" id="CLU_028321_0_0_2"/>
<dbReference type="RefSeq" id="WP_010868722.1">
    <property type="nucleotide sequence ID" value="NC_000868.1"/>
</dbReference>
<dbReference type="STRING" id="272844.PAB1294"/>
<evidence type="ECO:0000313" key="2">
    <source>
        <dbReference type="EMBL" id="CAB50508.1"/>
    </source>
</evidence>
<keyword evidence="1" id="KW-0472">Membrane</keyword>
<proteinExistence type="predicted"/>
<dbReference type="PIRSF" id="PIRSF019078">
    <property type="entry name" value="UCP019078"/>
    <property type="match status" value="1"/>
</dbReference>
<reference evidence="2" key="3">
    <citation type="journal article" date="2001" name="Genome Res.">
        <title>Genome evolution at the genus level: comparison of three complete genomes of hyperthermophilic archaea.</title>
        <authorList>
            <person name="Lecompte O."/>
            <person name="Ripp R."/>
            <person name="Puzos-Barbe V."/>
            <person name="Duprat S."/>
            <person name="Heilig R."/>
            <person name="Dietrich J."/>
            <person name="Thierry J.C."/>
            <person name="Poch O."/>
        </authorList>
    </citation>
    <scope>NUCLEOTIDE SEQUENCE</scope>
    <source>
        <strain evidence="2">Orsay</strain>
    </source>
</reference>
<protein>
    <recommendedName>
        <fullName evidence="6">DUF4129 domain-containing protein</fullName>
    </recommendedName>
</protein>
<name>Q9UYA4_PYRAB</name>
<reference evidence="3 5" key="5">
    <citation type="journal article" date="2012" name="Curr. Microbiol.">
        <title>Re-annotation of two hyperthermophilic archaea Pyrococcus abyssi GE5 and Pyrococcus furiosus DSM 3638.</title>
        <authorList>
            <person name="Gao J."/>
            <person name="Wang J."/>
        </authorList>
    </citation>
    <scope>GENOME REANNOTATION</scope>
    <source>
        <strain evidence="3">GE5</strain>
        <strain evidence="5">GE5 / Orsay</strain>
    </source>
</reference>
<sequence length="595" mass="66956">MRRILISMLIITLMFPIVHGDPRTLKVEDVKMSDKGLYEFFSYILDLASESLDQIIEQSNSTSYIELSRILNKTRDEAYIYKSRGIETKVLDVLPPFLKLSEGIGNILKGRSSFLMYYSMFKNNEMPELITAMEESLIIMDDGIKEAKLALIRISKIEFSGAGKLDVNDILEKLNKLERESSYYHKILERLKSRVTYPRKGLILFVSNANPYVLENVTFYGFAKNASSVQILINGSILKANVDNGFFSVNYSFPLPGIYSAVAKSGNLTSNTVIINVSKRKTVFVVPSEVYGRIGETVVISGFLRDNLGYGVPGKEIVIDYKGKATKLITGENGNFSIKVKESEWGSYKLFLVFRGDEIYEGSYSEVNVIFLRLPVTLKISGKDKVRIGEEITIKGYTSVPGIPLNVIVDGKLNKTIYSTGNSFSFTLVFKDRGRHEIMVSFSGDSTYSPATSNKLVITVYALSESEISIILGTLVVVLLLLLFGVPRRRKLSILDQAGIEALKDFIKKESTPRSLGVREWYRKIYYKLIEVNKLPRSTTPRELASIMNEEPLRYATYIHEKAVYGMKKLSNSEIVSFLKAVSRVLLNIIFGEGV</sequence>
<gene>
    <name evidence="2" type="ordered locus">PAB1294</name>
</gene>
<evidence type="ECO:0000256" key="1">
    <source>
        <dbReference type="SAM" id="Phobius"/>
    </source>
</evidence>
<keyword evidence="1" id="KW-0812">Transmembrane</keyword>
<dbReference type="EMBL" id="HE613800">
    <property type="protein sequence ID" value="CCE71063.1"/>
    <property type="molecule type" value="Genomic_DNA"/>
</dbReference>
<dbReference type="Proteomes" id="UP000000810">
    <property type="component" value="Chromosome"/>
</dbReference>
<dbReference type="OrthoDB" id="101276at2157"/>
<evidence type="ECO:0000313" key="5">
    <source>
        <dbReference type="Proteomes" id="UP000009139"/>
    </source>
</evidence>
<reference evidence="2" key="1">
    <citation type="submission" date="1999-07" db="EMBL/GenBank/DDBJ databases">
        <authorList>
            <person name="Genoscope"/>
        </authorList>
    </citation>
    <scope>NUCLEOTIDE SEQUENCE</scope>
    <source>
        <strain evidence="2">Orsay</strain>
    </source>
</reference>
<keyword evidence="4" id="KW-1185">Reference proteome</keyword>
<evidence type="ECO:0000313" key="3">
    <source>
        <dbReference type="EMBL" id="CCE71063.1"/>
    </source>
</evidence>
<keyword evidence="1" id="KW-1133">Transmembrane helix</keyword>
<feature type="transmembrane region" description="Helical" evidence="1">
    <location>
        <begin position="468"/>
        <end position="486"/>
    </location>
</feature>
<evidence type="ECO:0000313" key="4">
    <source>
        <dbReference type="Proteomes" id="UP000000810"/>
    </source>
</evidence>
<reference evidence="2" key="2">
    <citation type="journal article" date="2000" name="J. Mol. Biol.">
        <title>Archaeal homologs of eukaryotic methylation guide small nucleolar RNAs: lessons from the Pyrococcus genomes.</title>
        <authorList>
            <person name="Gaspin C."/>
            <person name="Cavaille J."/>
            <person name="Erauso G."/>
        </authorList>
    </citation>
    <scope>NUCLEOTIDE SEQUENCE</scope>
    <source>
        <strain evidence="2">Orsay</strain>
    </source>
</reference>
<accession>Q9UYA4</accession>
<dbReference type="PATRIC" id="fig|272844.11.peg.1711"/>
<evidence type="ECO:0008006" key="6">
    <source>
        <dbReference type="Google" id="ProtNLM"/>
    </source>
</evidence>
<organism evidence="2 4">
    <name type="scientific">Pyrococcus abyssi (strain GE5 / Orsay)</name>
    <dbReference type="NCBI Taxonomy" id="272844"/>
    <lineage>
        <taxon>Archaea</taxon>
        <taxon>Methanobacteriati</taxon>
        <taxon>Methanobacteriota</taxon>
        <taxon>Thermococci</taxon>
        <taxon>Thermococcales</taxon>
        <taxon>Thermococcaceae</taxon>
        <taxon>Pyrococcus</taxon>
    </lineage>
</organism>
<dbReference type="InterPro" id="IPR016746">
    <property type="entry name" value="UCP019078"/>
</dbReference>
<dbReference type="KEGG" id="pab:PAB1294"/>
<dbReference type="EMBL" id="AJ248288">
    <property type="protein sequence ID" value="CAB50508.1"/>
    <property type="molecule type" value="Genomic_DNA"/>
</dbReference>
<dbReference type="Proteomes" id="UP000009139">
    <property type="component" value="Chromosome"/>
</dbReference>
<dbReference type="PIR" id="F75008">
    <property type="entry name" value="F75008"/>
</dbReference>